<feature type="region of interest" description="Disordered" evidence="1">
    <location>
        <begin position="56"/>
        <end position="80"/>
    </location>
</feature>
<evidence type="ECO:0000256" key="1">
    <source>
        <dbReference type="SAM" id="MobiDB-lite"/>
    </source>
</evidence>
<proteinExistence type="predicted"/>
<reference evidence="2 3" key="1">
    <citation type="submission" date="2017-05" db="EMBL/GenBank/DDBJ databases">
        <title>Isolation of Rhodococcus sp. S2-17 biodegrading of BP-3.</title>
        <authorList>
            <person name="Lee Y."/>
            <person name="Kim K.H."/>
            <person name="Chun B.H."/>
            <person name="Jung H.S."/>
            <person name="Jeon C.O."/>
        </authorList>
    </citation>
    <scope>NUCLEOTIDE SEQUENCE [LARGE SCALE GENOMIC DNA]</scope>
    <source>
        <strain evidence="2 3">S2-17</strain>
    </source>
</reference>
<keyword evidence="3" id="KW-1185">Reference proteome</keyword>
<organism evidence="2 3">
    <name type="scientific">Rhodococcus oxybenzonivorans</name>
    <dbReference type="NCBI Taxonomy" id="1990687"/>
    <lineage>
        <taxon>Bacteria</taxon>
        <taxon>Bacillati</taxon>
        <taxon>Actinomycetota</taxon>
        <taxon>Actinomycetes</taxon>
        <taxon>Mycobacteriales</taxon>
        <taxon>Nocardiaceae</taxon>
        <taxon>Rhodococcus</taxon>
    </lineage>
</organism>
<evidence type="ECO:0000313" key="2">
    <source>
        <dbReference type="EMBL" id="AWK71307.1"/>
    </source>
</evidence>
<dbReference type="EMBL" id="CP021354">
    <property type="protein sequence ID" value="AWK71307.1"/>
    <property type="molecule type" value="Genomic_DNA"/>
</dbReference>
<protein>
    <submittedName>
        <fullName evidence="2">Uncharacterized protein</fullName>
    </submittedName>
</protein>
<gene>
    <name evidence="2" type="ORF">CBI38_06675</name>
</gene>
<dbReference type="KEGG" id="roz:CBI38_06675"/>
<name>A0A2S2BRP6_9NOCA</name>
<sequence length="80" mass="9025">MWILVSRLLRRWKMLVLALPVVAAVLSRLGSHLERRAGKPTTASRGLLGISRFARRRAGTEDTAHRPARAHRPSDFRSNV</sequence>
<dbReference type="Proteomes" id="UP000245711">
    <property type="component" value="Chromosome"/>
</dbReference>
<evidence type="ECO:0000313" key="3">
    <source>
        <dbReference type="Proteomes" id="UP000245711"/>
    </source>
</evidence>
<dbReference type="OrthoDB" id="9937477at2"/>
<dbReference type="AlphaFoldDB" id="A0A2S2BRP6"/>
<dbReference type="RefSeq" id="WP_109327462.1">
    <property type="nucleotide sequence ID" value="NZ_CP021354.1"/>
</dbReference>
<accession>A0A2S2BRP6</accession>